<name>A0A0N4T0U1_BRUPA</name>
<dbReference type="AlphaFoldDB" id="A0A0N4T0U1"/>
<dbReference type="WBParaSite" id="BPAG_0000175501-mRNA-1">
    <property type="protein sequence ID" value="BPAG_0000175501-mRNA-1"/>
    <property type="gene ID" value="BPAG_0000175501"/>
</dbReference>
<accession>A0A0N4T0U1</accession>
<dbReference type="Proteomes" id="UP000278627">
    <property type="component" value="Unassembled WGS sequence"/>
</dbReference>
<evidence type="ECO:0000313" key="1">
    <source>
        <dbReference type="EMBL" id="VDN82922.1"/>
    </source>
</evidence>
<reference evidence="3" key="1">
    <citation type="submission" date="2017-02" db="UniProtKB">
        <authorList>
            <consortium name="WormBaseParasite"/>
        </authorList>
    </citation>
    <scope>IDENTIFICATION</scope>
</reference>
<organism evidence="3">
    <name type="scientific">Brugia pahangi</name>
    <name type="common">Filarial nematode worm</name>
    <dbReference type="NCBI Taxonomy" id="6280"/>
    <lineage>
        <taxon>Eukaryota</taxon>
        <taxon>Metazoa</taxon>
        <taxon>Ecdysozoa</taxon>
        <taxon>Nematoda</taxon>
        <taxon>Chromadorea</taxon>
        <taxon>Rhabditida</taxon>
        <taxon>Spirurina</taxon>
        <taxon>Spiruromorpha</taxon>
        <taxon>Filarioidea</taxon>
        <taxon>Onchocercidae</taxon>
        <taxon>Brugia</taxon>
    </lineage>
</organism>
<evidence type="ECO:0000313" key="3">
    <source>
        <dbReference type="WBParaSite" id="BPAG_0000175501-mRNA-1"/>
    </source>
</evidence>
<reference evidence="1 2" key="2">
    <citation type="submission" date="2018-11" db="EMBL/GenBank/DDBJ databases">
        <authorList>
            <consortium name="Pathogen Informatics"/>
        </authorList>
    </citation>
    <scope>NUCLEOTIDE SEQUENCE [LARGE SCALE GENOMIC DNA]</scope>
</reference>
<proteinExistence type="predicted"/>
<dbReference type="EMBL" id="UZAD01000162">
    <property type="protein sequence ID" value="VDN82922.1"/>
    <property type="molecule type" value="Genomic_DNA"/>
</dbReference>
<gene>
    <name evidence="1" type="ORF">BPAG_LOCUS1736</name>
</gene>
<evidence type="ECO:0000313" key="2">
    <source>
        <dbReference type="Proteomes" id="UP000278627"/>
    </source>
</evidence>
<protein>
    <submittedName>
        <fullName evidence="3">Ovule protein</fullName>
    </submittedName>
</protein>
<keyword evidence="2" id="KW-1185">Reference proteome</keyword>
<sequence length="122" mass="14012">MIRVRNHRLSLSPIDNSSCVVDVFEGQMLLVARTKRKPVLYELSYLLIINIHQFSLNSSFFSFLSANDQKWLLLVVTESPKLGHSSIFLTLHFSSIFSYNFMHKLHGDCMHPSLVLRSSSNI</sequence>